<feature type="region of interest" description="Disordered" evidence="5">
    <location>
        <begin position="265"/>
        <end position="292"/>
    </location>
</feature>
<keyword evidence="3" id="KW-1133">Transmembrane helix</keyword>
<dbReference type="PANTHER" id="PTHR46283">
    <property type="entry name" value="E3 UBIQUITIN-PROTEIN LIGASE MARCH5"/>
    <property type="match status" value="1"/>
</dbReference>
<comment type="caution">
    <text evidence="6">The sequence shown here is derived from an EMBL/GenBank/DDBJ whole genome shotgun (WGS) entry which is preliminary data.</text>
</comment>
<proteinExistence type="predicted"/>
<dbReference type="Proteomes" id="UP000242525">
    <property type="component" value="Unassembled WGS sequence"/>
</dbReference>
<keyword evidence="4" id="KW-0472">Membrane</keyword>
<gene>
    <name evidence="6" type="ORF">BN980_GECA03s01825g</name>
</gene>
<dbReference type="GO" id="GO:0016020">
    <property type="term" value="C:membrane"/>
    <property type="evidence" value="ECO:0007669"/>
    <property type="project" value="UniProtKB-SubCell"/>
</dbReference>
<organism evidence="6 7">
    <name type="scientific">Geotrichum candidum</name>
    <name type="common">Oospora lactis</name>
    <name type="synonym">Dipodascus geotrichum</name>
    <dbReference type="NCBI Taxonomy" id="1173061"/>
    <lineage>
        <taxon>Eukaryota</taxon>
        <taxon>Fungi</taxon>
        <taxon>Dikarya</taxon>
        <taxon>Ascomycota</taxon>
        <taxon>Saccharomycotina</taxon>
        <taxon>Dipodascomycetes</taxon>
        <taxon>Dipodascales</taxon>
        <taxon>Dipodascaceae</taxon>
        <taxon>Geotrichum</taxon>
    </lineage>
</organism>
<feature type="compositionally biased region" description="Low complexity" evidence="5">
    <location>
        <begin position="282"/>
        <end position="292"/>
    </location>
</feature>
<evidence type="ECO:0008006" key="8">
    <source>
        <dbReference type="Google" id="ProtNLM"/>
    </source>
</evidence>
<evidence type="ECO:0000256" key="4">
    <source>
        <dbReference type="ARBA" id="ARBA00023136"/>
    </source>
</evidence>
<evidence type="ECO:0000256" key="2">
    <source>
        <dbReference type="ARBA" id="ARBA00022692"/>
    </source>
</evidence>
<dbReference type="EMBL" id="CCBN010000003">
    <property type="protein sequence ID" value="CDO52431.1"/>
    <property type="molecule type" value="Genomic_DNA"/>
</dbReference>
<evidence type="ECO:0000313" key="6">
    <source>
        <dbReference type="EMBL" id="CDO52431.1"/>
    </source>
</evidence>
<dbReference type="Gene3D" id="3.30.40.10">
    <property type="entry name" value="Zinc/RING finger domain, C3HC4 (zinc finger)"/>
    <property type="match status" value="1"/>
</dbReference>
<dbReference type="SUPFAM" id="SSF57850">
    <property type="entry name" value="RING/U-box"/>
    <property type="match status" value="1"/>
</dbReference>
<keyword evidence="2" id="KW-0812">Transmembrane</keyword>
<protein>
    <recommendedName>
        <fullName evidence="8">RING-CH-type domain-containing protein</fullName>
    </recommendedName>
</protein>
<dbReference type="STRING" id="1173061.A0A0J9X4R6"/>
<evidence type="ECO:0000313" key="7">
    <source>
        <dbReference type="Proteomes" id="UP000242525"/>
    </source>
</evidence>
<reference evidence="6" key="1">
    <citation type="submission" date="2014-03" db="EMBL/GenBank/DDBJ databases">
        <authorList>
            <person name="Casaregola S."/>
        </authorList>
    </citation>
    <scope>NUCLEOTIDE SEQUENCE [LARGE SCALE GENOMIC DNA]</scope>
    <source>
        <strain evidence="6">CLIB 918</strain>
    </source>
</reference>
<comment type="subcellular location">
    <subcellularLocation>
        <location evidence="1">Membrane</location>
        <topology evidence="1">Multi-pass membrane protein</topology>
    </subcellularLocation>
</comment>
<dbReference type="OrthoDB" id="5817083at2759"/>
<dbReference type="AlphaFoldDB" id="A0A0J9X4R6"/>
<evidence type="ECO:0000256" key="3">
    <source>
        <dbReference type="ARBA" id="ARBA00022989"/>
    </source>
</evidence>
<evidence type="ECO:0000256" key="1">
    <source>
        <dbReference type="ARBA" id="ARBA00004141"/>
    </source>
</evidence>
<sequence length="466" mass="52274">MEPARPLRPEDYKCWICLETDKDNDNSSNYKREWRRICRCNLVAHESCLLQWADLNALNNDSVVRSAVCPQCQRPIVVVEDKSMFLQYRDSFERSSSIFIKLMAGATIGGGILTTVYTTLYTLGATTVRFMCSNEMALDILGIVVKDRGVEIKPISIRNALMIPTIPFALILSRSPSPKIGLMLCLLPLGLGDLKTPPWKFSGPRLAITALPFLRLLYFSLYKLVAQPLIDANAKKMKSDRYKRGSSGIGIDGINVEVIVEQPEGFNRNNNRNQDGADDNDNILNNNNGNEAVENQGLMGEMLSTFFEWLLRNVNPNNELGIFEDDMDEDENQPERQENNQDQDLPPNGNVQVNGRVRNNINNNNNRQRAPQTDSDWAISPRRLSLTIGNALLLPFCSNIVGSVLSTIPIVRTHLPDVLYQNLLAGILVIGVKDVVNVASTYFRVKSEQSTHVLQYEEAEKLSKGE</sequence>
<evidence type="ECO:0000256" key="5">
    <source>
        <dbReference type="SAM" id="MobiDB-lite"/>
    </source>
</evidence>
<accession>A0A0J9X4R6</accession>
<feature type="region of interest" description="Disordered" evidence="5">
    <location>
        <begin position="329"/>
        <end position="376"/>
    </location>
</feature>
<keyword evidence="7" id="KW-1185">Reference proteome</keyword>
<feature type="compositionally biased region" description="Low complexity" evidence="5">
    <location>
        <begin position="348"/>
        <end position="369"/>
    </location>
</feature>
<name>A0A0J9X4R6_GEOCN</name>
<dbReference type="InterPro" id="IPR013083">
    <property type="entry name" value="Znf_RING/FYVE/PHD"/>
</dbReference>